<dbReference type="Proteomes" id="UP000887013">
    <property type="component" value="Unassembled WGS sequence"/>
</dbReference>
<evidence type="ECO:0000313" key="1">
    <source>
        <dbReference type="EMBL" id="GFT04124.1"/>
    </source>
</evidence>
<evidence type="ECO:0000313" key="2">
    <source>
        <dbReference type="Proteomes" id="UP000887013"/>
    </source>
</evidence>
<name>A0A8X6NBD0_NEPPI</name>
<gene>
    <name evidence="1" type="ORF">NPIL_680111</name>
</gene>
<protein>
    <submittedName>
        <fullName evidence="1">Uncharacterized protein</fullName>
    </submittedName>
</protein>
<dbReference type="AlphaFoldDB" id="A0A8X6NBD0"/>
<accession>A0A8X6NBD0</accession>
<sequence>MFLSYGSCAVGPILHAVLCEQFRRSIWNILKNTFQLPRSGLIYVLNWNTEGGRDNGNELHSREYEMRTFKRF</sequence>
<reference evidence="1" key="1">
    <citation type="submission" date="2020-08" db="EMBL/GenBank/DDBJ databases">
        <title>Multicomponent nature underlies the extraordinary mechanical properties of spider dragline silk.</title>
        <authorList>
            <person name="Kono N."/>
            <person name="Nakamura H."/>
            <person name="Mori M."/>
            <person name="Yoshida Y."/>
            <person name="Ohtoshi R."/>
            <person name="Malay A.D."/>
            <person name="Moran D.A.P."/>
            <person name="Tomita M."/>
            <person name="Numata K."/>
            <person name="Arakawa K."/>
        </authorList>
    </citation>
    <scope>NUCLEOTIDE SEQUENCE</scope>
</reference>
<proteinExistence type="predicted"/>
<keyword evidence="2" id="KW-1185">Reference proteome</keyword>
<organism evidence="1 2">
    <name type="scientific">Nephila pilipes</name>
    <name type="common">Giant wood spider</name>
    <name type="synonym">Nephila maculata</name>
    <dbReference type="NCBI Taxonomy" id="299642"/>
    <lineage>
        <taxon>Eukaryota</taxon>
        <taxon>Metazoa</taxon>
        <taxon>Ecdysozoa</taxon>
        <taxon>Arthropoda</taxon>
        <taxon>Chelicerata</taxon>
        <taxon>Arachnida</taxon>
        <taxon>Araneae</taxon>
        <taxon>Araneomorphae</taxon>
        <taxon>Entelegynae</taxon>
        <taxon>Araneoidea</taxon>
        <taxon>Nephilidae</taxon>
        <taxon>Nephila</taxon>
    </lineage>
</organism>
<dbReference type="EMBL" id="BMAW01007522">
    <property type="protein sequence ID" value="GFT04124.1"/>
    <property type="molecule type" value="Genomic_DNA"/>
</dbReference>
<comment type="caution">
    <text evidence="1">The sequence shown here is derived from an EMBL/GenBank/DDBJ whole genome shotgun (WGS) entry which is preliminary data.</text>
</comment>